<dbReference type="PANTHER" id="PTHR21503:SF8">
    <property type="entry name" value="F-BOX ASSOCIATED DOMAIN-CONTAINING PROTEIN-RELATED"/>
    <property type="match status" value="1"/>
</dbReference>
<dbReference type="GeneID" id="9816445"/>
<dbReference type="Pfam" id="PF07735">
    <property type="entry name" value="FBA_2"/>
    <property type="match status" value="1"/>
</dbReference>
<protein>
    <recommendedName>
        <fullName evidence="1">Sdz-33 F-box domain-containing protein</fullName>
    </recommendedName>
</protein>
<dbReference type="KEGG" id="crq:GCK72_021881"/>
<evidence type="ECO:0000313" key="3">
    <source>
        <dbReference type="Proteomes" id="UP000008281"/>
    </source>
</evidence>
<sequence>MSDYEEKEFNVEEIRKMDPMDVIDQSMTSKEFREFLTIHKPLKANLTWTLDTVHQYSIPRFIPTNLPKGTHRRGTHRVFTFDERLILELKFLEEHKKSVRFYFGDQGNTVGEPKVLKYGDPMKMVREEDAFKVIGRSNMEILTRDRHDLLVLECISKHILEILDVQKFHLKYGFLWDFKLEQSFPFKLTKCFESITVQTRYDDQVARNDLRKLLKNATNVKDLELCIELEPTSRPQRPLVFNCESLKIREGDWVETNDLMGASCKKIYVDGMEMSMEEAVRIVKDWRTGGGFRNLESMEIRMSNKLEGIEEEMDKVFGVRKANAQANAQRTVKRVTDGKIASLYSKPHLFTMDVQ</sequence>
<dbReference type="OMA" id="VETNDLM"/>
<organism evidence="3">
    <name type="scientific">Caenorhabditis remanei</name>
    <name type="common">Caenorhabditis vulgaris</name>
    <dbReference type="NCBI Taxonomy" id="31234"/>
    <lineage>
        <taxon>Eukaryota</taxon>
        <taxon>Metazoa</taxon>
        <taxon>Ecdysozoa</taxon>
        <taxon>Nematoda</taxon>
        <taxon>Chromadorea</taxon>
        <taxon>Rhabditida</taxon>
        <taxon>Rhabditina</taxon>
        <taxon>Rhabditomorpha</taxon>
        <taxon>Rhabditoidea</taxon>
        <taxon>Rhabditidae</taxon>
        <taxon>Peloderinae</taxon>
        <taxon>Caenorhabditis</taxon>
    </lineage>
</organism>
<dbReference type="InParanoid" id="E3MF64"/>
<dbReference type="Proteomes" id="UP000008281">
    <property type="component" value="Unassembled WGS sequence"/>
</dbReference>
<accession>E3MF64</accession>
<dbReference type="EMBL" id="DS268440">
    <property type="protein sequence ID" value="EFP00722.1"/>
    <property type="molecule type" value="Genomic_DNA"/>
</dbReference>
<dbReference type="InterPro" id="IPR012885">
    <property type="entry name" value="F-box_Sdz-33"/>
</dbReference>
<gene>
    <name evidence="2" type="ORF">CRE_21268</name>
</gene>
<evidence type="ECO:0000259" key="1">
    <source>
        <dbReference type="Pfam" id="PF07735"/>
    </source>
</evidence>
<dbReference type="HOGENOM" id="CLU_781294_0_0_1"/>
<dbReference type="RefSeq" id="XP_003105261.2">
    <property type="nucleotide sequence ID" value="XM_003105213.2"/>
</dbReference>
<dbReference type="OrthoDB" id="5911561at2759"/>
<evidence type="ECO:0000313" key="2">
    <source>
        <dbReference type="EMBL" id="EFP00722.1"/>
    </source>
</evidence>
<proteinExistence type="predicted"/>
<name>E3MF64_CAERE</name>
<reference evidence="2" key="1">
    <citation type="submission" date="2007-07" db="EMBL/GenBank/DDBJ databases">
        <title>PCAP assembly of the Caenorhabditis remanei genome.</title>
        <authorList>
            <consortium name="The Caenorhabditis remanei Sequencing Consortium"/>
            <person name="Wilson R.K."/>
        </authorList>
    </citation>
    <scope>NUCLEOTIDE SEQUENCE [LARGE SCALE GENOMIC DNA]</scope>
    <source>
        <strain evidence="2">PB4641</strain>
    </source>
</reference>
<dbReference type="AlphaFoldDB" id="E3MF64"/>
<feature type="domain" description="Sdz-33 F-box" evidence="1">
    <location>
        <begin position="235"/>
        <end position="300"/>
    </location>
</feature>
<keyword evidence="3" id="KW-1185">Reference proteome</keyword>
<dbReference type="CTD" id="9816445"/>
<dbReference type="PANTHER" id="PTHR21503">
    <property type="entry name" value="F-BOX-CONTAINING HYPOTHETICAL PROTEIN C.ELEGANS"/>
    <property type="match status" value="1"/>
</dbReference>